<evidence type="ECO:0000256" key="3">
    <source>
        <dbReference type="ARBA" id="ARBA00022833"/>
    </source>
</evidence>
<evidence type="ECO:0000256" key="2">
    <source>
        <dbReference type="ARBA" id="ARBA00022771"/>
    </source>
</evidence>
<feature type="coiled-coil region" evidence="6">
    <location>
        <begin position="328"/>
        <end position="355"/>
    </location>
</feature>
<evidence type="ECO:0000313" key="10">
    <source>
        <dbReference type="Proteomes" id="UP001301350"/>
    </source>
</evidence>
<dbReference type="InterPro" id="IPR013083">
    <property type="entry name" value="Znf_RING/FYVE/PHD"/>
</dbReference>
<keyword evidence="6" id="KW-0175">Coiled coil</keyword>
<reference evidence="9 10" key="1">
    <citation type="submission" date="2022-07" db="EMBL/GenBank/DDBJ databases">
        <title>Genome-wide signatures of adaptation to extreme environments.</title>
        <authorList>
            <person name="Cho C.H."/>
            <person name="Yoon H.S."/>
        </authorList>
    </citation>
    <scope>NUCLEOTIDE SEQUENCE [LARGE SCALE GENOMIC DNA]</scope>
    <source>
        <strain evidence="9 10">DBV 063 E5</strain>
    </source>
</reference>
<dbReference type="InterPro" id="IPR001841">
    <property type="entry name" value="Znf_RING"/>
</dbReference>
<dbReference type="Proteomes" id="UP001301350">
    <property type="component" value="Unassembled WGS sequence"/>
</dbReference>
<dbReference type="InterPro" id="IPR042755">
    <property type="entry name" value="COP1"/>
</dbReference>
<keyword evidence="2 4" id="KW-0863">Zinc-finger</keyword>
<keyword evidence="5" id="KW-0853">WD repeat</keyword>
<feature type="region of interest" description="Disordered" evidence="7">
    <location>
        <begin position="764"/>
        <end position="784"/>
    </location>
</feature>
<dbReference type="SUPFAM" id="SSF50978">
    <property type="entry name" value="WD40 repeat-like"/>
    <property type="match status" value="1"/>
</dbReference>
<dbReference type="PROSITE" id="PS50082">
    <property type="entry name" value="WD_REPEATS_2"/>
    <property type="match status" value="3"/>
</dbReference>
<evidence type="ECO:0000313" key="9">
    <source>
        <dbReference type="EMBL" id="KAK4535384.1"/>
    </source>
</evidence>
<organism evidence="9 10">
    <name type="scientific">Cyanidium caldarium</name>
    <name type="common">Red alga</name>
    <dbReference type="NCBI Taxonomy" id="2771"/>
    <lineage>
        <taxon>Eukaryota</taxon>
        <taxon>Rhodophyta</taxon>
        <taxon>Bangiophyceae</taxon>
        <taxon>Cyanidiales</taxon>
        <taxon>Cyanidiaceae</taxon>
        <taxon>Cyanidium</taxon>
    </lineage>
</organism>
<evidence type="ECO:0000256" key="5">
    <source>
        <dbReference type="PROSITE-ProRule" id="PRU00221"/>
    </source>
</evidence>
<dbReference type="AlphaFoldDB" id="A0AAV9ITA1"/>
<feature type="repeat" description="WD" evidence="5">
    <location>
        <begin position="542"/>
        <end position="577"/>
    </location>
</feature>
<dbReference type="PROSITE" id="PS00518">
    <property type="entry name" value="ZF_RING_1"/>
    <property type="match status" value="1"/>
</dbReference>
<evidence type="ECO:0000256" key="4">
    <source>
        <dbReference type="PROSITE-ProRule" id="PRU00175"/>
    </source>
</evidence>
<feature type="compositionally biased region" description="Low complexity" evidence="7">
    <location>
        <begin position="436"/>
        <end position="447"/>
    </location>
</feature>
<dbReference type="SUPFAM" id="SSF57850">
    <property type="entry name" value="RING/U-box"/>
    <property type="match status" value="1"/>
</dbReference>
<dbReference type="Pfam" id="PF13923">
    <property type="entry name" value="zf-C3HC4_2"/>
    <property type="match status" value="1"/>
</dbReference>
<feature type="compositionally biased region" description="Low complexity" evidence="7">
    <location>
        <begin position="765"/>
        <end position="779"/>
    </location>
</feature>
<dbReference type="EMBL" id="JANCYW010000004">
    <property type="protein sequence ID" value="KAK4535384.1"/>
    <property type="molecule type" value="Genomic_DNA"/>
</dbReference>
<feature type="region of interest" description="Disordered" evidence="7">
    <location>
        <begin position="1"/>
        <end position="63"/>
    </location>
</feature>
<dbReference type="Gene3D" id="2.130.10.10">
    <property type="entry name" value="YVTN repeat-like/Quinoprotein amine dehydrogenase"/>
    <property type="match status" value="1"/>
</dbReference>
<dbReference type="GO" id="GO:0043161">
    <property type="term" value="P:proteasome-mediated ubiquitin-dependent protein catabolic process"/>
    <property type="evidence" value="ECO:0007669"/>
    <property type="project" value="TreeGrafter"/>
</dbReference>
<dbReference type="CDD" id="cd16504">
    <property type="entry name" value="RING-HC_COP1"/>
    <property type="match status" value="1"/>
</dbReference>
<feature type="compositionally biased region" description="Low complexity" evidence="7">
    <location>
        <begin position="189"/>
        <end position="202"/>
    </location>
</feature>
<dbReference type="PROSITE" id="PS50294">
    <property type="entry name" value="WD_REPEATS_REGION"/>
    <property type="match status" value="2"/>
</dbReference>
<dbReference type="PANTHER" id="PTHR44080">
    <property type="entry name" value="E3 UBIQUITIN-PROTEIN LIGASE COP1"/>
    <property type="match status" value="1"/>
</dbReference>
<evidence type="ECO:0000256" key="1">
    <source>
        <dbReference type="ARBA" id="ARBA00022723"/>
    </source>
</evidence>
<feature type="region of interest" description="Disordered" evidence="7">
    <location>
        <begin position="360"/>
        <end position="386"/>
    </location>
</feature>
<feature type="compositionally biased region" description="Basic and acidic residues" evidence="7">
    <location>
        <begin position="421"/>
        <end position="431"/>
    </location>
</feature>
<accession>A0AAV9ITA1</accession>
<dbReference type="SMART" id="SM00320">
    <property type="entry name" value="WD40"/>
    <property type="match status" value="7"/>
</dbReference>
<keyword evidence="1" id="KW-0479">Metal-binding</keyword>
<dbReference type="PANTHER" id="PTHR44080:SF1">
    <property type="entry name" value="E3 UBIQUITIN-PROTEIN LIGASE COP1"/>
    <property type="match status" value="1"/>
</dbReference>
<dbReference type="Pfam" id="PF00400">
    <property type="entry name" value="WD40"/>
    <property type="match status" value="3"/>
</dbReference>
<dbReference type="GO" id="GO:0008270">
    <property type="term" value="F:zinc ion binding"/>
    <property type="evidence" value="ECO:0007669"/>
    <property type="project" value="UniProtKB-KW"/>
</dbReference>
<dbReference type="GO" id="GO:0061630">
    <property type="term" value="F:ubiquitin protein ligase activity"/>
    <property type="evidence" value="ECO:0007669"/>
    <property type="project" value="InterPro"/>
</dbReference>
<evidence type="ECO:0000256" key="6">
    <source>
        <dbReference type="SAM" id="Coils"/>
    </source>
</evidence>
<feature type="region of interest" description="Disordered" evidence="7">
    <location>
        <begin position="189"/>
        <end position="211"/>
    </location>
</feature>
<feature type="region of interest" description="Disordered" evidence="7">
    <location>
        <begin position="401"/>
        <end position="447"/>
    </location>
</feature>
<dbReference type="PROSITE" id="PS50089">
    <property type="entry name" value="ZF_RING_2"/>
    <property type="match status" value="1"/>
</dbReference>
<dbReference type="InterPro" id="IPR001680">
    <property type="entry name" value="WD40_rpt"/>
</dbReference>
<keyword evidence="3" id="KW-0862">Zinc</keyword>
<feature type="repeat" description="WD" evidence="5">
    <location>
        <begin position="578"/>
        <end position="620"/>
    </location>
</feature>
<dbReference type="InterPro" id="IPR036322">
    <property type="entry name" value="WD40_repeat_dom_sf"/>
</dbReference>
<protein>
    <recommendedName>
        <fullName evidence="8">RING-type domain-containing protein</fullName>
    </recommendedName>
</protein>
<evidence type="ECO:0000256" key="7">
    <source>
        <dbReference type="SAM" id="MobiDB-lite"/>
    </source>
</evidence>
<feature type="repeat" description="WD" evidence="5">
    <location>
        <begin position="665"/>
        <end position="706"/>
    </location>
</feature>
<dbReference type="Gene3D" id="3.30.40.10">
    <property type="entry name" value="Zinc/RING finger domain, C3HC4 (zinc finger)"/>
    <property type="match status" value="1"/>
</dbReference>
<name>A0AAV9ITA1_CYACA</name>
<dbReference type="InterPro" id="IPR017907">
    <property type="entry name" value="Znf_RING_CS"/>
</dbReference>
<proteinExistence type="predicted"/>
<evidence type="ECO:0000259" key="8">
    <source>
        <dbReference type="PROSITE" id="PS50089"/>
    </source>
</evidence>
<dbReference type="InterPro" id="IPR015943">
    <property type="entry name" value="WD40/YVTN_repeat-like_dom_sf"/>
</dbReference>
<sequence>MGSKRQRAGGGKAAERPAGRAAEGSTSNLGAADSEGSRRQSVRAAVGTSPRTPTSASAAPVRTGGGVGAAATAAAAGVAEEVAGERPLCPSGADVTELLDDDTLRCPICICLFRAPSVTRCGHSFCYECIARHLHTKKSCPICGSFVSLEQLASNFVLEKAVRIAEAARQSLAAATTAGTASAAAADSAAGTPMDASSSAPARPRPVPRADRARIDQTIARTEATLLLGADAAGSTDPESESKAEAAAALAGLMGAPMNHSAARAEPREAGRSEVVSAAAGLSPVGGVAALASRLSAPQIDRMVRALLEQKRQLESRQQQQVDVDALRAFLEHAVQEKRDRIRELQRQLRLMEHDLGRLPAAFGAPDGHPPHRGQAGADDAEQRRRCQRIREVSDELERRYLTLRDTSRGADASTTPSGAHDPRDNLEDKAGATNPPTSSSPLTLPPVIAGAADDSESLRAFAEELSSVARYSRFRTLATVRYGDPFHGSNIVSSIEFDRTADLVAMAGVMRKIKIFEYAALVTAPVEVHYPVREISTRAKISCLSWSPDAHNHLVASDYDGVVTLWDAGTSQAVREFEEHERRVWSVDYCPAMPTRILSGSDDGKVKLWSTQQANSVMTLHTPANVCSVQFSPDRSGHYFVFGSADHLGYYYDLRNTRRPLCVLQGHAKAISYAKFMDGGQRVITASTDSTLRLWQVRAPGAAQVERVYRGHGNDKNFVGLAVTPDRIACGSESNTVYGYHRSLGRPLVSYRFAAHADGPMAGALSPETASPSPSSAVGSGGDARTAAAAADLPHFVSSVAWRGDSTVLLAANSEGVVKVLELV</sequence>
<feature type="domain" description="RING-type" evidence="8">
    <location>
        <begin position="106"/>
        <end position="143"/>
    </location>
</feature>
<keyword evidence="10" id="KW-1185">Reference proteome</keyword>
<dbReference type="SMART" id="SM00184">
    <property type="entry name" value="RING"/>
    <property type="match status" value="1"/>
</dbReference>
<gene>
    <name evidence="9" type="ORF">CDCA_CDCA04G1409</name>
</gene>
<comment type="caution">
    <text evidence="9">The sequence shown here is derived from an EMBL/GenBank/DDBJ whole genome shotgun (WGS) entry which is preliminary data.</text>
</comment>